<keyword evidence="5 6" id="KW-0234">DNA repair</keyword>
<sequence length="144" mass="16740">MGDVMSPRKRSELMSRIRGKNTSPELKLRRALWAIGLRYRLYQRIGRAKPDLVFKRAQLAVFVDGCFWHQCPLHSAIPQGNRTFWQAKLGRNVERDMETNDALTTAGWEVLRFWEHDIDISAELCARKVEEVIASRLSGTQREK</sequence>
<evidence type="ECO:0000256" key="5">
    <source>
        <dbReference type="ARBA" id="ARBA00023204"/>
    </source>
</evidence>
<evidence type="ECO:0000313" key="7">
    <source>
        <dbReference type="EMBL" id="SEN73311.1"/>
    </source>
</evidence>
<reference evidence="7 8" key="1">
    <citation type="submission" date="2016-10" db="EMBL/GenBank/DDBJ databases">
        <authorList>
            <person name="de Groot N.N."/>
        </authorList>
    </citation>
    <scope>NUCLEOTIDE SEQUENCE [LARGE SCALE GENOMIC DNA]</scope>
    <source>
        <strain evidence="7 8">Nl18</strain>
    </source>
</reference>
<dbReference type="InterPro" id="IPR004603">
    <property type="entry name" value="DNA_mismatch_endonuc_vsr"/>
</dbReference>
<dbReference type="Pfam" id="PF03852">
    <property type="entry name" value="Vsr"/>
    <property type="match status" value="1"/>
</dbReference>
<dbReference type="AlphaFoldDB" id="A0A1H8IXY5"/>
<protein>
    <recommendedName>
        <fullName evidence="6">Very short patch repair endonuclease</fullName>
        <ecNumber evidence="6">3.1.-.-</ecNumber>
    </recommendedName>
</protein>
<evidence type="ECO:0000256" key="3">
    <source>
        <dbReference type="ARBA" id="ARBA00022763"/>
    </source>
</evidence>
<dbReference type="Proteomes" id="UP000183898">
    <property type="component" value="Unassembled WGS sequence"/>
</dbReference>
<keyword evidence="4 6" id="KW-0378">Hydrolase</keyword>
<evidence type="ECO:0000256" key="1">
    <source>
        <dbReference type="ARBA" id="ARBA00022722"/>
    </source>
</evidence>
<accession>A0A1H8IXY5</accession>
<dbReference type="EMBL" id="FOCT01000006">
    <property type="protein sequence ID" value="SEN73311.1"/>
    <property type="molecule type" value="Genomic_DNA"/>
</dbReference>
<evidence type="ECO:0000256" key="6">
    <source>
        <dbReference type="PIRNR" id="PIRNR018267"/>
    </source>
</evidence>
<comment type="similarity">
    <text evidence="6">Belongs to the vsr family.</text>
</comment>
<keyword evidence="3 6" id="KW-0227">DNA damage</keyword>
<dbReference type="NCBIfam" id="TIGR00632">
    <property type="entry name" value="vsr"/>
    <property type="match status" value="1"/>
</dbReference>
<dbReference type="PIRSF" id="PIRSF018267">
    <property type="entry name" value="VSR_endonuc"/>
    <property type="match status" value="1"/>
</dbReference>
<dbReference type="Gene3D" id="3.40.960.10">
    <property type="entry name" value="VSR Endonuclease"/>
    <property type="match status" value="1"/>
</dbReference>
<gene>
    <name evidence="7" type="ORF">SAMN05216404_106223</name>
</gene>
<dbReference type="InterPro" id="IPR011335">
    <property type="entry name" value="Restrct_endonuc-II-like"/>
</dbReference>
<evidence type="ECO:0000313" key="8">
    <source>
        <dbReference type="Proteomes" id="UP000183898"/>
    </source>
</evidence>
<dbReference type="SUPFAM" id="SSF52980">
    <property type="entry name" value="Restriction endonuclease-like"/>
    <property type="match status" value="1"/>
</dbReference>
<dbReference type="GO" id="GO:0016787">
    <property type="term" value="F:hydrolase activity"/>
    <property type="evidence" value="ECO:0007669"/>
    <property type="project" value="UniProtKB-KW"/>
</dbReference>
<dbReference type="GO" id="GO:0004519">
    <property type="term" value="F:endonuclease activity"/>
    <property type="evidence" value="ECO:0007669"/>
    <property type="project" value="UniProtKB-KW"/>
</dbReference>
<evidence type="ECO:0000256" key="2">
    <source>
        <dbReference type="ARBA" id="ARBA00022759"/>
    </source>
</evidence>
<comment type="function">
    <text evidence="6">May nick specific sequences that contain T:G mispairs resulting from m5C-deamination.</text>
</comment>
<evidence type="ECO:0000256" key="4">
    <source>
        <dbReference type="ARBA" id="ARBA00022801"/>
    </source>
</evidence>
<dbReference type="CDD" id="cd00221">
    <property type="entry name" value="Vsr"/>
    <property type="match status" value="1"/>
</dbReference>
<dbReference type="EC" id="3.1.-.-" evidence="6"/>
<name>A0A1H8IXY5_9PROT</name>
<proteinExistence type="inferred from homology"/>
<keyword evidence="1 6" id="KW-0540">Nuclease</keyword>
<organism evidence="7 8">
    <name type="scientific">Nitrosospira multiformis</name>
    <dbReference type="NCBI Taxonomy" id="1231"/>
    <lineage>
        <taxon>Bacteria</taxon>
        <taxon>Pseudomonadati</taxon>
        <taxon>Pseudomonadota</taxon>
        <taxon>Betaproteobacteria</taxon>
        <taxon>Nitrosomonadales</taxon>
        <taxon>Nitrosomonadaceae</taxon>
        <taxon>Nitrosospira</taxon>
    </lineage>
</organism>
<dbReference type="GO" id="GO:0006298">
    <property type="term" value="P:mismatch repair"/>
    <property type="evidence" value="ECO:0007669"/>
    <property type="project" value="UniProtKB-UniRule"/>
</dbReference>
<dbReference type="RefSeq" id="WP_074746433.1">
    <property type="nucleotide sequence ID" value="NZ_FOCT01000006.1"/>
</dbReference>
<keyword evidence="2 6" id="KW-0255">Endonuclease</keyword>